<name>A0A9D7LLK7_9RHOO</name>
<sequence>MNDRADELAMRQGELRARIALQRTALASHSGSLERVLGTADKALAGVDWLKAHPEVVGVTVAVVVVVSPRRTWRWGKRAFYVWRGWQTVRNSLLGAR</sequence>
<gene>
    <name evidence="1" type="ORF">IPN75_07400</name>
</gene>
<evidence type="ECO:0000313" key="1">
    <source>
        <dbReference type="EMBL" id="MBK8890231.1"/>
    </source>
</evidence>
<comment type="caution">
    <text evidence="1">The sequence shown here is derived from an EMBL/GenBank/DDBJ whole genome shotgun (WGS) entry which is preliminary data.</text>
</comment>
<evidence type="ECO:0000313" key="2">
    <source>
        <dbReference type="Proteomes" id="UP000808146"/>
    </source>
</evidence>
<dbReference type="AlphaFoldDB" id="A0A9D7LLK7"/>
<organism evidence="1 2">
    <name type="scientific">Candidatus Dechloromonas phosphorivorans</name>
    <dbReference type="NCBI Taxonomy" id="2899244"/>
    <lineage>
        <taxon>Bacteria</taxon>
        <taxon>Pseudomonadati</taxon>
        <taxon>Pseudomonadota</taxon>
        <taxon>Betaproteobacteria</taxon>
        <taxon>Rhodocyclales</taxon>
        <taxon>Azonexaceae</taxon>
        <taxon>Dechloromonas</taxon>
    </lineage>
</organism>
<dbReference type="Pfam" id="PF13997">
    <property type="entry name" value="YqjK"/>
    <property type="match status" value="1"/>
</dbReference>
<reference evidence="1" key="1">
    <citation type="submission" date="2020-10" db="EMBL/GenBank/DDBJ databases">
        <title>Connecting structure to function with the recovery of over 1000 high-quality activated sludge metagenome-assembled genomes encoding full-length rRNA genes using long-read sequencing.</title>
        <authorList>
            <person name="Singleton C.M."/>
            <person name="Petriglieri F."/>
            <person name="Kristensen J.M."/>
            <person name="Kirkegaard R.H."/>
            <person name="Michaelsen T.Y."/>
            <person name="Andersen M.H."/>
            <person name="Karst S.M."/>
            <person name="Dueholm M.S."/>
            <person name="Nielsen P.H."/>
            <person name="Albertsen M."/>
        </authorList>
    </citation>
    <scope>NUCLEOTIDE SEQUENCE</scope>
    <source>
        <strain evidence="1">OdNE_18-Q3-R46-58_BAT3C.305</strain>
    </source>
</reference>
<dbReference type="InterPro" id="IPR025612">
    <property type="entry name" value="YqjK"/>
</dbReference>
<proteinExistence type="predicted"/>
<dbReference type="EMBL" id="JADKBR010000005">
    <property type="protein sequence ID" value="MBK8890231.1"/>
    <property type="molecule type" value="Genomic_DNA"/>
</dbReference>
<accession>A0A9D7LLK7</accession>
<protein>
    <submittedName>
        <fullName evidence="1">YqjK-like family protein</fullName>
    </submittedName>
</protein>
<dbReference type="Proteomes" id="UP000808146">
    <property type="component" value="Unassembled WGS sequence"/>
</dbReference>